<evidence type="ECO:0000313" key="1">
    <source>
        <dbReference type="EMBL" id="KAI5650958.1"/>
    </source>
</evidence>
<organism evidence="1 2">
    <name type="scientific">Catharanthus roseus</name>
    <name type="common">Madagascar periwinkle</name>
    <name type="synonym">Vinca rosea</name>
    <dbReference type="NCBI Taxonomy" id="4058"/>
    <lineage>
        <taxon>Eukaryota</taxon>
        <taxon>Viridiplantae</taxon>
        <taxon>Streptophyta</taxon>
        <taxon>Embryophyta</taxon>
        <taxon>Tracheophyta</taxon>
        <taxon>Spermatophyta</taxon>
        <taxon>Magnoliopsida</taxon>
        <taxon>eudicotyledons</taxon>
        <taxon>Gunneridae</taxon>
        <taxon>Pentapetalae</taxon>
        <taxon>asterids</taxon>
        <taxon>lamiids</taxon>
        <taxon>Gentianales</taxon>
        <taxon>Apocynaceae</taxon>
        <taxon>Rauvolfioideae</taxon>
        <taxon>Vinceae</taxon>
        <taxon>Catharanthinae</taxon>
        <taxon>Catharanthus</taxon>
    </lineage>
</organism>
<comment type="caution">
    <text evidence="1">The sequence shown here is derived from an EMBL/GenBank/DDBJ whole genome shotgun (WGS) entry which is preliminary data.</text>
</comment>
<gene>
    <name evidence="1" type="ORF">M9H77_36963</name>
</gene>
<dbReference type="EMBL" id="CM044708">
    <property type="protein sequence ID" value="KAI5650958.1"/>
    <property type="molecule type" value="Genomic_DNA"/>
</dbReference>
<name>A0ACB9ZTN2_CATRO</name>
<sequence length="96" mass="10964">METSYYAQHAFNHRSKPFHGIPVTGCITFSSSFTYDGNVHNCMEHARKIKTPITTSSISEIFIDGALNFCLFDIELNYIFSVVRLSLTYSFTLQQI</sequence>
<dbReference type="Proteomes" id="UP001060085">
    <property type="component" value="Linkage Group LG08"/>
</dbReference>
<proteinExistence type="predicted"/>
<protein>
    <submittedName>
        <fullName evidence="1">Uncharacterized protein</fullName>
    </submittedName>
</protein>
<keyword evidence="2" id="KW-1185">Reference proteome</keyword>
<accession>A0ACB9ZTN2</accession>
<evidence type="ECO:0000313" key="2">
    <source>
        <dbReference type="Proteomes" id="UP001060085"/>
    </source>
</evidence>
<reference evidence="2" key="1">
    <citation type="journal article" date="2023" name="Nat. Plants">
        <title>Single-cell RNA sequencing provides a high-resolution roadmap for understanding the multicellular compartmentation of specialized metabolism.</title>
        <authorList>
            <person name="Sun S."/>
            <person name="Shen X."/>
            <person name="Li Y."/>
            <person name="Li Y."/>
            <person name="Wang S."/>
            <person name="Li R."/>
            <person name="Zhang H."/>
            <person name="Shen G."/>
            <person name="Guo B."/>
            <person name="Wei J."/>
            <person name="Xu J."/>
            <person name="St-Pierre B."/>
            <person name="Chen S."/>
            <person name="Sun C."/>
        </authorList>
    </citation>
    <scope>NUCLEOTIDE SEQUENCE [LARGE SCALE GENOMIC DNA]</scope>
</reference>